<evidence type="ECO:0000313" key="3">
    <source>
        <dbReference type="Proteomes" id="UP000595140"/>
    </source>
</evidence>
<protein>
    <submittedName>
        <fullName evidence="2">Uncharacterized protein</fullName>
    </submittedName>
</protein>
<accession>A0A484L8V8</accession>
<proteinExistence type="predicted"/>
<gene>
    <name evidence="2" type="ORF">CCAM_LOCUS14344</name>
</gene>
<reference evidence="2 3" key="1">
    <citation type="submission" date="2018-04" db="EMBL/GenBank/DDBJ databases">
        <authorList>
            <person name="Vogel A."/>
        </authorList>
    </citation>
    <scope>NUCLEOTIDE SEQUENCE [LARGE SCALE GENOMIC DNA]</scope>
</reference>
<organism evidence="2 3">
    <name type="scientific">Cuscuta campestris</name>
    <dbReference type="NCBI Taxonomy" id="132261"/>
    <lineage>
        <taxon>Eukaryota</taxon>
        <taxon>Viridiplantae</taxon>
        <taxon>Streptophyta</taxon>
        <taxon>Embryophyta</taxon>
        <taxon>Tracheophyta</taxon>
        <taxon>Spermatophyta</taxon>
        <taxon>Magnoliopsida</taxon>
        <taxon>eudicotyledons</taxon>
        <taxon>Gunneridae</taxon>
        <taxon>Pentapetalae</taxon>
        <taxon>asterids</taxon>
        <taxon>lamiids</taxon>
        <taxon>Solanales</taxon>
        <taxon>Convolvulaceae</taxon>
        <taxon>Cuscuteae</taxon>
        <taxon>Cuscuta</taxon>
        <taxon>Cuscuta subgen. Grammica</taxon>
        <taxon>Cuscuta sect. Cleistogrammica</taxon>
    </lineage>
</organism>
<name>A0A484L8V8_9ASTE</name>
<sequence>MDGEPLHPPVVVPYVPSHYEPFIEAPKLEFDTRFNVPDWYHDSSMKALLKILLPLMFKQWGSGSGDEHTGVKVTKKDSDQPPSVYMSMDGDEGGNGSRSEHAGVKVIVNNFDLSPSVHVSMDGIEGALQAKEYKSPSSSVTHDYDDDVNFVPESEEVDGEPMYPKLVVA</sequence>
<dbReference type="AlphaFoldDB" id="A0A484L8V8"/>
<evidence type="ECO:0000313" key="2">
    <source>
        <dbReference type="EMBL" id="VFQ72568.1"/>
    </source>
</evidence>
<keyword evidence="3" id="KW-1185">Reference proteome</keyword>
<dbReference type="Proteomes" id="UP000595140">
    <property type="component" value="Unassembled WGS sequence"/>
</dbReference>
<evidence type="ECO:0000256" key="1">
    <source>
        <dbReference type="SAM" id="MobiDB-lite"/>
    </source>
</evidence>
<feature type="region of interest" description="Disordered" evidence="1">
    <location>
        <begin position="63"/>
        <end position="99"/>
    </location>
</feature>
<dbReference type="EMBL" id="OOIL02001115">
    <property type="protein sequence ID" value="VFQ72568.1"/>
    <property type="molecule type" value="Genomic_DNA"/>
</dbReference>
<feature type="compositionally biased region" description="Basic and acidic residues" evidence="1">
    <location>
        <begin position="65"/>
        <end position="79"/>
    </location>
</feature>